<comment type="caution">
    <text evidence="3">The sequence shown here is derived from an EMBL/GenBank/DDBJ whole genome shotgun (WGS) entry which is preliminary data.</text>
</comment>
<feature type="compositionally biased region" description="Basic and acidic residues" evidence="2">
    <location>
        <begin position="45"/>
        <end position="55"/>
    </location>
</feature>
<evidence type="ECO:0000256" key="2">
    <source>
        <dbReference type="SAM" id="MobiDB-lite"/>
    </source>
</evidence>
<feature type="compositionally biased region" description="Basic residues" evidence="2">
    <location>
        <begin position="56"/>
        <end position="66"/>
    </location>
</feature>
<reference evidence="3" key="1">
    <citation type="submission" date="2021-10" db="EMBL/GenBank/DDBJ databases">
        <title>Tropical sea cucumber genome reveals ecological adaptation and Cuvierian tubules defense mechanism.</title>
        <authorList>
            <person name="Chen T."/>
        </authorList>
    </citation>
    <scope>NUCLEOTIDE SEQUENCE</scope>
    <source>
        <strain evidence="3">Nanhai2018</strain>
        <tissue evidence="3">Muscle</tissue>
    </source>
</reference>
<organism evidence="3 4">
    <name type="scientific">Holothuria leucospilota</name>
    <name type="common">Black long sea cucumber</name>
    <name type="synonym">Mertensiothuria leucospilota</name>
    <dbReference type="NCBI Taxonomy" id="206669"/>
    <lineage>
        <taxon>Eukaryota</taxon>
        <taxon>Metazoa</taxon>
        <taxon>Echinodermata</taxon>
        <taxon>Eleutherozoa</taxon>
        <taxon>Echinozoa</taxon>
        <taxon>Holothuroidea</taxon>
        <taxon>Aspidochirotacea</taxon>
        <taxon>Aspidochirotida</taxon>
        <taxon>Holothuriidae</taxon>
        <taxon>Holothuria</taxon>
    </lineage>
</organism>
<protein>
    <submittedName>
        <fullName evidence="3">Uncharacterized protein</fullName>
    </submittedName>
</protein>
<evidence type="ECO:0000256" key="1">
    <source>
        <dbReference type="SAM" id="Coils"/>
    </source>
</evidence>
<dbReference type="OrthoDB" id="7700037at2759"/>
<keyword evidence="4" id="KW-1185">Reference proteome</keyword>
<name>A0A9Q1H8W8_HOLLE</name>
<feature type="coiled-coil region" evidence="1">
    <location>
        <begin position="88"/>
        <end position="115"/>
    </location>
</feature>
<feature type="compositionally biased region" description="Polar residues" evidence="2">
    <location>
        <begin position="8"/>
        <end position="22"/>
    </location>
</feature>
<accession>A0A9Q1H8W8</accession>
<proteinExistence type="predicted"/>
<dbReference type="AlphaFoldDB" id="A0A9Q1H8W8"/>
<keyword evidence="1" id="KW-0175">Coiled coil</keyword>
<dbReference type="Proteomes" id="UP001152320">
    <property type="component" value="Chromosome 9"/>
</dbReference>
<dbReference type="EMBL" id="JAIZAY010000009">
    <property type="protein sequence ID" value="KAJ8036631.1"/>
    <property type="molecule type" value="Genomic_DNA"/>
</dbReference>
<evidence type="ECO:0000313" key="4">
    <source>
        <dbReference type="Proteomes" id="UP001152320"/>
    </source>
</evidence>
<feature type="region of interest" description="Disordered" evidence="2">
    <location>
        <begin position="1"/>
        <end position="69"/>
    </location>
</feature>
<sequence>MAEEVEGTSVTDPKSNANNNSKLKTEDDSVFQESDSFPTMGMTKEQSKALREISRRATRVSKRKRDSRVSFATVPEVINEIYEGGPSKPEAQKEIAEYEEIKEEQNQLMKYVEENVIGNDTTFKGPFGTKRGKRS</sequence>
<gene>
    <name evidence="3" type="ORF">HOLleu_20665</name>
</gene>
<evidence type="ECO:0000313" key="3">
    <source>
        <dbReference type="EMBL" id="KAJ8036631.1"/>
    </source>
</evidence>